<name>A0A8J2UHW0_9BACT</name>
<dbReference type="RefSeq" id="WP_188936532.1">
    <property type="nucleotide sequence ID" value="NZ_BMJC01000005.1"/>
</dbReference>
<proteinExistence type="predicted"/>
<protein>
    <recommendedName>
        <fullName evidence="3">DUF3570 domain-containing protein</fullName>
    </recommendedName>
</protein>
<dbReference type="Pfam" id="PF12094">
    <property type="entry name" value="DUF3570"/>
    <property type="match status" value="1"/>
</dbReference>
<dbReference type="Proteomes" id="UP000607559">
    <property type="component" value="Unassembled WGS sequence"/>
</dbReference>
<gene>
    <name evidence="1" type="ORF">GCM10011511_47710</name>
</gene>
<reference evidence="1" key="2">
    <citation type="submission" date="2020-09" db="EMBL/GenBank/DDBJ databases">
        <authorList>
            <person name="Sun Q."/>
            <person name="Zhou Y."/>
        </authorList>
    </citation>
    <scope>NUCLEOTIDE SEQUENCE</scope>
    <source>
        <strain evidence="1">CGMCC 1.15448</strain>
    </source>
</reference>
<sequence>MKNKYLTLAMLSAVLHASSQKHNAMPDSLYKKQRISTQEVQVLFSYYAQDGNHSAITGGIGTEWLHVYAPEFTITHRPDSIHTYKLNGGIDVITSASMDKIDFDAGTGASRVSARMHLSPAFSYQPRGSRTTYGVNTGFSIESAYLSIPAGISISHVNKTGTREVSGSVQCYFDDLRYGRLALTYHGPLELVYPVELRDTSWFNIYRRYSYNFDFAFYQVINARMQLAIFPEFVLQKGLLSTPYHRVFFNDDHTERVENLPRERTKWPIGLQLNSFVGDRVILRSYYRFYHDNFGINAHTWQLEVPIELTQTLTLAPLARFYMQTAADYFRPDKAADPKERYYTSDYDLSKFTSYKAGVTARYAPRQPLGHHFFFDAITVRYSYYRRSDGLYGHTLSLLLEASHTHPAEASPRSHHRFPAG</sequence>
<organism evidence="1 2">
    <name type="scientific">Puia dinghuensis</name>
    <dbReference type="NCBI Taxonomy" id="1792502"/>
    <lineage>
        <taxon>Bacteria</taxon>
        <taxon>Pseudomonadati</taxon>
        <taxon>Bacteroidota</taxon>
        <taxon>Chitinophagia</taxon>
        <taxon>Chitinophagales</taxon>
        <taxon>Chitinophagaceae</taxon>
        <taxon>Puia</taxon>
    </lineage>
</organism>
<reference evidence="1" key="1">
    <citation type="journal article" date="2014" name="Int. J. Syst. Evol. Microbiol.">
        <title>Complete genome sequence of Corynebacterium casei LMG S-19264T (=DSM 44701T), isolated from a smear-ripened cheese.</title>
        <authorList>
            <consortium name="US DOE Joint Genome Institute (JGI-PGF)"/>
            <person name="Walter F."/>
            <person name="Albersmeier A."/>
            <person name="Kalinowski J."/>
            <person name="Ruckert C."/>
        </authorList>
    </citation>
    <scope>NUCLEOTIDE SEQUENCE</scope>
    <source>
        <strain evidence="1">CGMCC 1.15448</strain>
    </source>
</reference>
<evidence type="ECO:0000313" key="2">
    <source>
        <dbReference type="Proteomes" id="UP000607559"/>
    </source>
</evidence>
<dbReference type="AlphaFoldDB" id="A0A8J2UHW0"/>
<accession>A0A8J2UHW0</accession>
<keyword evidence="2" id="KW-1185">Reference proteome</keyword>
<evidence type="ECO:0008006" key="3">
    <source>
        <dbReference type="Google" id="ProtNLM"/>
    </source>
</evidence>
<dbReference type="InterPro" id="IPR021953">
    <property type="entry name" value="DUF3570"/>
</dbReference>
<evidence type="ECO:0000313" key="1">
    <source>
        <dbReference type="EMBL" id="GGB18339.1"/>
    </source>
</evidence>
<dbReference type="EMBL" id="BMJC01000005">
    <property type="protein sequence ID" value="GGB18339.1"/>
    <property type="molecule type" value="Genomic_DNA"/>
</dbReference>
<comment type="caution">
    <text evidence="1">The sequence shown here is derived from an EMBL/GenBank/DDBJ whole genome shotgun (WGS) entry which is preliminary data.</text>
</comment>